<evidence type="ECO:0000313" key="2">
    <source>
        <dbReference type="Proteomes" id="UP000256763"/>
    </source>
</evidence>
<organism evidence="1 2">
    <name type="scientific">Alkalilimnicola ehrlichii</name>
    <dbReference type="NCBI Taxonomy" id="351052"/>
    <lineage>
        <taxon>Bacteria</taxon>
        <taxon>Pseudomonadati</taxon>
        <taxon>Pseudomonadota</taxon>
        <taxon>Gammaproteobacteria</taxon>
        <taxon>Chromatiales</taxon>
        <taxon>Ectothiorhodospiraceae</taxon>
        <taxon>Alkalilimnicola</taxon>
    </lineage>
</organism>
<name>A0A3E0WWW7_9GAMM</name>
<keyword evidence="2" id="KW-1185">Reference proteome</keyword>
<gene>
    <name evidence="1" type="ORF">CAL65_10575</name>
</gene>
<reference evidence="2" key="1">
    <citation type="submission" date="2017-05" db="EMBL/GenBank/DDBJ databases">
        <authorList>
            <person name="Sharma S."/>
            <person name="Sidhu C."/>
            <person name="Pinnaka A.K."/>
        </authorList>
    </citation>
    <scope>NUCLEOTIDE SEQUENCE [LARGE SCALE GENOMIC DNA]</scope>
    <source>
        <strain evidence="2">AK93</strain>
    </source>
</reference>
<dbReference type="AlphaFoldDB" id="A0A3E0WWW7"/>
<protein>
    <submittedName>
        <fullName evidence="1">Uncharacterized protein</fullName>
    </submittedName>
</protein>
<proteinExistence type="predicted"/>
<dbReference type="Proteomes" id="UP000256763">
    <property type="component" value="Unassembled WGS sequence"/>
</dbReference>
<sequence>MFPEENTDMPKHLVDGLRKQVCAWLLCLGCALPLLSAAEQDPVRQQLQTALLHAEFAADGEKAPAIHYHLHHVINCLVGPRGDAFREEVGNPCEGQGRGLVHDLRGSAGRDEVDLALTAALHGLNAEQVEAARAAGERVHRLLWAAQRALEQ</sequence>
<comment type="caution">
    <text evidence="1">The sequence shown here is derived from an EMBL/GenBank/DDBJ whole genome shotgun (WGS) entry which is preliminary data.</text>
</comment>
<evidence type="ECO:0000313" key="1">
    <source>
        <dbReference type="EMBL" id="RFA36417.1"/>
    </source>
</evidence>
<dbReference type="EMBL" id="NFZW01000009">
    <property type="protein sequence ID" value="RFA36417.1"/>
    <property type="molecule type" value="Genomic_DNA"/>
</dbReference>
<accession>A0A3E0WWW7</accession>